<dbReference type="EMBL" id="CP111014">
    <property type="protein sequence ID" value="WAQ99258.1"/>
    <property type="molecule type" value="Genomic_DNA"/>
</dbReference>
<feature type="disulfide bond" evidence="2">
    <location>
        <begin position="46"/>
        <end position="56"/>
    </location>
</feature>
<keyword evidence="1 2" id="KW-1015">Disulfide bond</keyword>
<organism evidence="4 5">
    <name type="scientific">Mya arenaria</name>
    <name type="common">Soft-shell clam</name>
    <dbReference type="NCBI Taxonomy" id="6604"/>
    <lineage>
        <taxon>Eukaryota</taxon>
        <taxon>Metazoa</taxon>
        <taxon>Spiralia</taxon>
        <taxon>Lophotrochozoa</taxon>
        <taxon>Mollusca</taxon>
        <taxon>Bivalvia</taxon>
        <taxon>Autobranchia</taxon>
        <taxon>Heteroconchia</taxon>
        <taxon>Euheterodonta</taxon>
        <taxon>Imparidentia</taxon>
        <taxon>Neoheterodontei</taxon>
        <taxon>Myida</taxon>
        <taxon>Myoidea</taxon>
        <taxon>Myidae</taxon>
        <taxon>Mya</taxon>
    </lineage>
</organism>
<evidence type="ECO:0000256" key="2">
    <source>
        <dbReference type="PROSITE-ProRule" id="PRU00196"/>
    </source>
</evidence>
<dbReference type="PROSITE" id="PS50287">
    <property type="entry name" value="SRCR_2"/>
    <property type="match status" value="1"/>
</dbReference>
<dbReference type="Pfam" id="PF00530">
    <property type="entry name" value="SRCR"/>
    <property type="match status" value="1"/>
</dbReference>
<comment type="caution">
    <text evidence="2">Lacks conserved residue(s) required for the propagation of feature annotation.</text>
</comment>
<dbReference type="Gene3D" id="3.10.250.10">
    <property type="entry name" value="SRCR-like domain"/>
    <property type="match status" value="1"/>
</dbReference>
<protein>
    <recommendedName>
        <fullName evidence="3">SRCR domain-containing protein</fullName>
    </recommendedName>
</protein>
<dbReference type="InterPro" id="IPR036772">
    <property type="entry name" value="SRCR-like_dom_sf"/>
</dbReference>
<reference evidence="4" key="1">
    <citation type="submission" date="2022-11" db="EMBL/GenBank/DDBJ databases">
        <title>Centuries of genome instability and evolution in soft-shell clam transmissible cancer (bioRxiv).</title>
        <authorList>
            <person name="Hart S.F.M."/>
            <person name="Yonemitsu M.A."/>
            <person name="Giersch R.M."/>
            <person name="Beal B.F."/>
            <person name="Arriagada G."/>
            <person name="Davis B.W."/>
            <person name="Ostrander E.A."/>
            <person name="Goff S.P."/>
            <person name="Metzger M.J."/>
        </authorList>
    </citation>
    <scope>NUCLEOTIDE SEQUENCE</scope>
    <source>
        <strain evidence="4">MELC-2E11</strain>
        <tissue evidence="4">Siphon/mantle</tissue>
    </source>
</reference>
<evidence type="ECO:0000313" key="5">
    <source>
        <dbReference type="Proteomes" id="UP001164746"/>
    </source>
</evidence>
<evidence type="ECO:0000259" key="3">
    <source>
        <dbReference type="PROSITE" id="PS50287"/>
    </source>
</evidence>
<keyword evidence="5" id="KW-1185">Reference proteome</keyword>
<accession>A0ABY7DQ71</accession>
<sequence>MAMRMTYHSVQSTEKTVTVVFMLKYGKIYEGVSASGGNVVIEDLQCYGGESNVKQCASKVWLSNTCDHSQDVSIDCYCKFVSLDTFTKLTYNYYR</sequence>
<dbReference type="Proteomes" id="UP001164746">
    <property type="component" value="Chromosome 3"/>
</dbReference>
<dbReference type="SUPFAM" id="SSF56487">
    <property type="entry name" value="SRCR-like"/>
    <property type="match status" value="1"/>
</dbReference>
<evidence type="ECO:0000313" key="4">
    <source>
        <dbReference type="EMBL" id="WAQ99258.1"/>
    </source>
</evidence>
<evidence type="ECO:0000256" key="1">
    <source>
        <dbReference type="ARBA" id="ARBA00023157"/>
    </source>
</evidence>
<dbReference type="InterPro" id="IPR001190">
    <property type="entry name" value="SRCR"/>
</dbReference>
<gene>
    <name evidence="4" type="ORF">MAR_023631</name>
</gene>
<feature type="domain" description="SRCR" evidence="3">
    <location>
        <begin position="37"/>
        <end position="77"/>
    </location>
</feature>
<name>A0ABY7DQ71_MYAAR</name>
<proteinExistence type="predicted"/>